<protein>
    <submittedName>
        <fullName evidence="1">Uncharacterized protein</fullName>
    </submittedName>
</protein>
<dbReference type="Proteomes" id="UP000283077">
    <property type="component" value="Unassembled WGS sequence"/>
</dbReference>
<evidence type="ECO:0000313" key="1">
    <source>
        <dbReference type="EMBL" id="RVU33240.1"/>
    </source>
</evidence>
<gene>
    <name evidence="1" type="ORF">EOE67_17425</name>
</gene>
<comment type="caution">
    <text evidence="1">The sequence shown here is derived from an EMBL/GenBank/DDBJ whole genome shotgun (WGS) entry which is preliminary data.</text>
</comment>
<name>A0A437QFX6_9GAMM</name>
<accession>A0A437QFX6</accession>
<keyword evidence="2" id="KW-1185">Reference proteome</keyword>
<dbReference type="RefSeq" id="WP_127700614.1">
    <property type="nucleotide sequence ID" value="NZ_SACS01000024.1"/>
</dbReference>
<dbReference type="AlphaFoldDB" id="A0A437QFX6"/>
<organism evidence="1 2">
    <name type="scientific">Rheinheimera riviphila</name>
    <dbReference type="NCBI Taxonomy" id="1834037"/>
    <lineage>
        <taxon>Bacteria</taxon>
        <taxon>Pseudomonadati</taxon>
        <taxon>Pseudomonadota</taxon>
        <taxon>Gammaproteobacteria</taxon>
        <taxon>Chromatiales</taxon>
        <taxon>Chromatiaceae</taxon>
        <taxon>Rheinheimera</taxon>
    </lineage>
</organism>
<evidence type="ECO:0000313" key="2">
    <source>
        <dbReference type="Proteomes" id="UP000283077"/>
    </source>
</evidence>
<dbReference type="OrthoDB" id="7068171at2"/>
<sequence>MKINDLTDIEKFKLWQQERDGLLVSHAKLEQLKELEGDKSSKQVRVRSAIYDLLQSYCDSEGLSISQFVTVAVIEKLLPEMEKKAAEVKEREDMANQHTFKNYRDLLTEEFDSDIGSVVGCGLDRLERAVSKDEIDAAISYYRSVKEEMSKLAIGDRRQAITDFIAAR</sequence>
<dbReference type="EMBL" id="SACS01000024">
    <property type="protein sequence ID" value="RVU33240.1"/>
    <property type="molecule type" value="Genomic_DNA"/>
</dbReference>
<reference evidence="1 2" key="1">
    <citation type="submission" date="2019-01" db="EMBL/GenBank/DDBJ databases">
        <authorList>
            <person name="Chen W.-M."/>
        </authorList>
    </citation>
    <scope>NUCLEOTIDE SEQUENCE [LARGE SCALE GENOMIC DNA]</scope>
    <source>
        <strain evidence="1 2">KYPC3</strain>
    </source>
</reference>
<proteinExistence type="predicted"/>